<dbReference type="AlphaFoldDB" id="A0A917S431"/>
<evidence type="ECO:0000313" key="3">
    <source>
        <dbReference type="Proteomes" id="UP000613840"/>
    </source>
</evidence>
<keyword evidence="3" id="KW-1185">Reference proteome</keyword>
<protein>
    <submittedName>
        <fullName evidence="2">Uncharacterized protein</fullName>
    </submittedName>
</protein>
<gene>
    <name evidence="2" type="ORF">GCM10011575_13690</name>
</gene>
<comment type="caution">
    <text evidence="2">The sequence shown here is derived from an EMBL/GenBank/DDBJ whole genome shotgun (WGS) entry which is preliminary data.</text>
</comment>
<dbReference type="EMBL" id="BMMZ01000002">
    <property type="protein sequence ID" value="GGL56474.1"/>
    <property type="molecule type" value="Genomic_DNA"/>
</dbReference>
<organism evidence="2 3">
    <name type="scientific">Microlunatus endophyticus</name>
    <dbReference type="NCBI Taxonomy" id="1716077"/>
    <lineage>
        <taxon>Bacteria</taxon>
        <taxon>Bacillati</taxon>
        <taxon>Actinomycetota</taxon>
        <taxon>Actinomycetes</taxon>
        <taxon>Propionibacteriales</taxon>
        <taxon>Propionibacteriaceae</taxon>
        <taxon>Microlunatus</taxon>
    </lineage>
</organism>
<proteinExistence type="predicted"/>
<name>A0A917S431_9ACTN</name>
<accession>A0A917S431</accession>
<dbReference type="InterPro" id="IPR029044">
    <property type="entry name" value="Nucleotide-diphossugar_trans"/>
</dbReference>
<dbReference type="Proteomes" id="UP000613840">
    <property type="component" value="Unassembled WGS sequence"/>
</dbReference>
<reference evidence="2" key="2">
    <citation type="submission" date="2020-09" db="EMBL/GenBank/DDBJ databases">
        <authorList>
            <person name="Sun Q."/>
            <person name="Zhou Y."/>
        </authorList>
    </citation>
    <scope>NUCLEOTIDE SEQUENCE</scope>
    <source>
        <strain evidence="2">CGMCC 4.7306</strain>
    </source>
</reference>
<dbReference type="RefSeq" id="WP_188894380.1">
    <property type="nucleotide sequence ID" value="NZ_BMMZ01000002.1"/>
</dbReference>
<feature type="region of interest" description="Disordered" evidence="1">
    <location>
        <begin position="210"/>
        <end position="245"/>
    </location>
</feature>
<evidence type="ECO:0000256" key="1">
    <source>
        <dbReference type="SAM" id="MobiDB-lite"/>
    </source>
</evidence>
<reference evidence="2" key="1">
    <citation type="journal article" date="2014" name="Int. J. Syst. Evol. Microbiol.">
        <title>Complete genome sequence of Corynebacterium casei LMG S-19264T (=DSM 44701T), isolated from a smear-ripened cheese.</title>
        <authorList>
            <consortium name="US DOE Joint Genome Institute (JGI-PGF)"/>
            <person name="Walter F."/>
            <person name="Albersmeier A."/>
            <person name="Kalinowski J."/>
            <person name="Ruckert C."/>
        </authorList>
    </citation>
    <scope>NUCLEOTIDE SEQUENCE</scope>
    <source>
        <strain evidence="2">CGMCC 4.7306</strain>
    </source>
</reference>
<dbReference type="Gene3D" id="3.90.550.10">
    <property type="entry name" value="Spore Coat Polysaccharide Biosynthesis Protein SpsA, Chain A"/>
    <property type="match status" value="1"/>
</dbReference>
<evidence type="ECO:0000313" key="2">
    <source>
        <dbReference type="EMBL" id="GGL56474.1"/>
    </source>
</evidence>
<sequence length="245" mass="25898">MVNTESGGRCALVLSTCRAVPPPGIAAVAYADACLADSYEVVATMTGITAGLVGDSPCLEEIRWPQDLLITDDVASIRAVAARMVDQGFAELIMLPGDVPDLPELIIAKIAKALSRADIALSPERGGDGLAGLGVRLPWPAWLDGDRVGDLDLDTDPYDRLQELAPRRNLVVHTPGWHRMRTPESVHRLDPGLEGWDNVRLLLSGPGAGTGAFAGGTRRDASTPYSGLASEGSRSTGVEQERTGH</sequence>